<dbReference type="AlphaFoldDB" id="A0A645CY03"/>
<feature type="compositionally biased region" description="Basic and acidic residues" evidence="1">
    <location>
        <begin position="7"/>
        <end position="41"/>
    </location>
</feature>
<protein>
    <submittedName>
        <fullName evidence="2">Uncharacterized protein</fullName>
    </submittedName>
</protein>
<feature type="compositionally biased region" description="Basic and acidic residues" evidence="1">
    <location>
        <begin position="53"/>
        <end position="89"/>
    </location>
</feature>
<proteinExistence type="predicted"/>
<reference evidence="2" key="1">
    <citation type="submission" date="2019-08" db="EMBL/GenBank/DDBJ databases">
        <authorList>
            <person name="Kucharzyk K."/>
            <person name="Murdoch R.W."/>
            <person name="Higgins S."/>
            <person name="Loffler F."/>
        </authorList>
    </citation>
    <scope>NUCLEOTIDE SEQUENCE</scope>
</reference>
<feature type="region of interest" description="Disordered" evidence="1">
    <location>
        <begin position="1"/>
        <end position="114"/>
    </location>
</feature>
<dbReference type="EMBL" id="VSSQ01030887">
    <property type="protein sequence ID" value="MPM81572.1"/>
    <property type="molecule type" value="Genomic_DNA"/>
</dbReference>
<comment type="caution">
    <text evidence="2">The sequence shown here is derived from an EMBL/GenBank/DDBJ whole genome shotgun (WGS) entry which is preliminary data.</text>
</comment>
<name>A0A645CY03_9ZZZZ</name>
<gene>
    <name evidence="2" type="ORF">SDC9_128626</name>
</gene>
<evidence type="ECO:0000256" key="1">
    <source>
        <dbReference type="SAM" id="MobiDB-lite"/>
    </source>
</evidence>
<feature type="compositionally biased region" description="Basic residues" evidence="1">
    <location>
        <begin position="104"/>
        <end position="114"/>
    </location>
</feature>
<accession>A0A645CY03</accession>
<evidence type="ECO:0000313" key="2">
    <source>
        <dbReference type="EMBL" id="MPM81572.1"/>
    </source>
</evidence>
<sequence>MAVEDGADGRGRSGDVHQDGRDEPAADASHVEPDEQEKGDMEVVGVRQGQENGDGHGGRHARQGAEDNADGHAGDRHDEVDKAEIDHDPFLLTAGLSGKPGRKDTRRRSKRPLI</sequence>
<organism evidence="2">
    <name type="scientific">bioreactor metagenome</name>
    <dbReference type="NCBI Taxonomy" id="1076179"/>
    <lineage>
        <taxon>unclassified sequences</taxon>
        <taxon>metagenomes</taxon>
        <taxon>ecological metagenomes</taxon>
    </lineage>
</organism>